<dbReference type="Gene3D" id="1.25.40.10">
    <property type="entry name" value="Tetratricopeptide repeat domain"/>
    <property type="match status" value="2"/>
</dbReference>
<gene>
    <name evidence="6" type="ORF">NIES37_08130</name>
</gene>
<keyword evidence="3" id="KW-0677">Repeat</keyword>
<dbReference type="GO" id="GO:0001965">
    <property type="term" value="F:G-protein alpha-subunit binding"/>
    <property type="evidence" value="ECO:0007669"/>
    <property type="project" value="TreeGrafter"/>
</dbReference>
<dbReference type="GO" id="GO:0005938">
    <property type="term" value="C:cell cortex"/>
    <property type="evidence" value="ECO:0007669"/>
    <property type="project" value="TreeGrafter"/>
</dbReference>
<dbReference type="Pfam" id="PF13424">
    <property type="entry name" value="TPR_12"/>
    <property type="match status" value="2"/>
</dbReference>
<reference evidence="6 7" key="1">
    <citation type="submission" date="2017-06" db="EMBL/GenBank/DDBJ databases">
        <title>Genome sequencing of cyanobaciteial culture collection at National Institute for Environmental Studies (NIES).</title>
        <authorList>
            <person name="Hirose Y."/>
            <person name="Shimura Y."/>
            <person name="Fujisawa T."/>
            <person name="Nakamura Y."/>
            <person name="Kawachi M."/>
        </authorList>
    </citation>
    <scope>NUCLEOTIDE SEQUENCE [LARGE SCALE GENOMIC DNA]</scope>
    <source>
        <strain evidence="6 7">NIES-37</strain>
    </source>
</reference>
<evidence type="ECO:0000313" key="7">
    <source>
        <dbReference type="Proteomes" id="UP000218785"/>
    </source>
</evidence>
<dbReference type="Pfam" id="PF13176">
    <property type="entry name" value="TPR_7"/>
    <property type="match status" value="1"/>
</dbReference>
<dbReference type="Pfam" id="PF00931">
    <property type="entry name" value="NB-ARC"/>
    <property type="match status" value="1"/>
</dbReference>
<evidence type="ECO:0000256" key="4">
    <source>
        <dbReference type="PROSITE-ProRule" id="PRU00339"/>
    </source>
</evidence>
<dbReference type="InterPro" id="IPR052386">
    <property type="entry name" value="GPSM"/>
</dbReference>
<organism evidence="6 7">
    <name type="scientific">Tolypothrix tenuis PCC 7101</name>
    <dbReference type="NCBI Taxonomy" id="231146"/>
    <lineage>
        <taxon>Bacteria</taxon>
        <taxon>Bacillati</taxon>
        <taxon>Cyanobacteriota</taxon>
        <taxon>Cyanophyceae</taxon>
        <taxon>Nostocales</taxon>
        <taxon>Tolypothrichaceae</taxon>
        <taxon>Tolypothrix</taxon>
    </lineage>
</organism>
<feature type="repeat" description="TPR" evidence="4">
    <location>
        <begin position="522"/>
        <end position="555"/>
    </location>
</feature>
<evidence type="ECO:0000256" key="3">
    <source>
        <dbReference type="ARBA" id="ARBA00022737"/>
    </source>
</evidence>
<dbReference type="SUPFAM" id="SSF52540">
    <property type="entry name" value="P-loop containing nucleoside triphosphate hydrolases"/>
    <property type="match status" value="1"/>
</dbReference>
<dbReference type="PROSITE" id="PS50293">
    <property type="entry name" value="TPR_REGION"/>
    <property type="match status" value="1"/>
</dbReference>
<dbReference type="InterPro" id="IPR002182">
    <property type="entry name" value="NB-ARC"/>
</dbReference>
<proteinExistence type="predicted"/>
<dbReference type="InterPro" id="IPR027417">
    <property type="entry name" value="P-loop_NTPase"/>
</dbReference>
<dbReference type="KEGG" id="ttq:NIES37_08130"/>
<dbReference type="AlphaFoldDB" id="A0A1Z4MTT9"/>
<dbReference type="InterPro" id="IPR019734">
    <property type="entry name" value="TPR_rpt"/>
</dbReference>
<keyword evidence="4" id="KW-0802">TPR repeat</keyword>
<protein>
    <submittedName>
        <fullName evidence="6">Tetratricopeptide TPR_3</fullName>
    </submittedName>
</protein>
<evidence type="ECO:0000313" key="6">
    <source>
        <dbReference type="EMBL" id="BAY96876.1"/>
    </source>
</evidence>
<dbReference type="SMART" id="SM00028">
    <property type="entry name" value="TPR"/>
    <property type="match status" value="6"/>
</dbReference>
<keyword evidence="2" id="KW-0963">Cytoplasm</keyword>
<dbReference type="GO" id="GO:0005092">
    <property type="term" value="F:GDP-dissociation inhibitor activity"/>
    <property type="evidence" value="ECO:0007669"/>
    <property type="project" value="TreeGrafter"/>
</dbReference>
<dbReference type="Gene3D" id="3.40.50.300">
    <property type="entry name" value="P-loop containing nucleotide triphosphate hydrolases"/>
    <property type="match status" value="1"/>
</dbReference>
<dbReference type="EMBL" id="AP018248">
    <property type="protein sequence ID" value="BAY96876.1"/>
    <property type="molecule type" value="Genomic_DNA"/>
</dbReference>
<evidence type="ECO:0000259" key="5">
    <source>
        <dbReference type="Pfam" id="PF00931"/>
    </source>
</evidence>
<dbReference type="Proteomes" id="UP000218785">
    <property type="component" value="Chromosome"/>
</dbReference>
<feature type="repeat" description="TPR" evidence="4">
    <location>
        <begin position="602"/>
        <end position="635"/>
    </location>
</feature>
<feature type="domain" description="NB-ARC" evidence="5">
    <location>
        <begin position="78"/>
        <end position="214"/>
    </location>
</feature>
<name>A0A1Z4MTT9_9CYAN</name>
<dbReference type="InterPro" id="IPR011990">
    <property type="entry name" value="TPR-like_helical_dom_sf"/>
</dbReference>
<dbReference type="PANTHER" id="PTHR45954">
    <property type="entry name" value="LD33695P"/>
    <property type="match status" value="1"/>
</dbReference>
<keyword evidence="7" id="KW-1185">Reference proteome</keyword>
<accession>A0A1Z4MTT9</accession>
<feature type="repeat" description="TPR" evidence="4">
    <location>
        <begin position="642"/>
        <end position="675"/>
    </location>
</feature>
<comment type="subcellular location">
    <subcellularLocation>
        <location evidence="1">Cytoplasm</location>
    </subcellularLocation>
</comment>
<dbReference type="PROSITE" id="PS50005">
    <property type="entry name" value="TPR"/>
    <property type="match status" value="3"/>
</dbReference>
<evidence type="ECO:0000256" key="1">
    <source>
        <dbReference type="ARBA" id="ARBA00004496"/>
    </source>
</evidence>
<sequence length="761" mass="86676">MAEEPNPTNSNNIEMNVTASGDSKVTQVGQINAAEVKIVVERIEPILERLQQIPKAESPGVLKAWKTQKSLAYWQGRKAEIAQIQRWLTDNNTFLIGIEGIGGAGKSMLAAKIYEEIAGFPKRFWGDVSNGASFSDLARQVLREFGFPVPEEEAKLVEALVRCLRSGEFLLIIDNLESLLQPNRQWGSLFYGEFFTAWVEFGGNSKVIVTTRERPELKGFEWLPLKGLQVDEGVGLLTALGIRGDLAEFVELVDGHPLLLRLVGDLLKEEYPQDPDLRRLADLGLGNLRQLLTDPQVVGVHRRENVGMVLVLDASFERLSELQKALLLNISVYRGAVDSAAAMAMLPGSSAVEIEGELRNIVKRSLLVEKLNGKRRFEFQPVVLEYVRYKAGDQTQAHQRAIYYYLLNVKQKPWQTKEDIKEHLEIFYHWYQLEKYNWAFDTLRVCNDLLILRGYYTTQIDLYSQLIEAWEKIGEKKNLNHAAAFTSLGNACHSLGQYQQAMTWHEESLHIKKEIGDYRGQGTSLGNLGNAYDSLGQYPLAIEYYHKSLEIFQKIGDRYGEGTSLNNLGIASRGLKQYPQAISFFQKSLKIFEEIGERRGKGNSLTGLGNIYYLLGQDQQSIEYYQQSVEIFKEIGDLSGESNSLGNLGNVYRSLENYERAINYYQQSLQIQRKIGNLRGQANAWFNLGLTLEKVYQESDALGAYRNAHERFEEMGLNAELALCKNAIERLSQPKAPVVSQRGFWGWLRRLWRWVRAWFRR</sequence>
<dbReference type="SUPFAM" id="SSF48452">
    <property type="entry name" value="TPR-like"/>
    <property type="match status" value="2"/>
</dbReference>
<dbReference type="GO" id="GO:0043531">
    <property type="term" value="F:ADP binding"/>
    <property type="evidence" value="ECO:0007669"/>
    <property type="project" value="InterPro"/>
</dbReference>
<dbReference type="PANTHER" id="PTHR45954:SF1">
    <property type="entry name" value="LD33695P"/>
    <property type="match status" value="1"/>
</dbReference>
<dbReference type="PRINTS" id="PR00364">
    <property type="entry name" value="DISEASERSIST"/>
</dbReference>
<evidence type="ECO:0000256" key="2">
    <source>
        <dbReference type="ARBA" id="ARBA00022490"/>
    </source>
</evidence>
<dbReference type="Pfam" id="PF13181">
    <property type="entry name" value="TPR_8"/>
    <property type="match status" value="1"/>
</dbReference>